<sequence>MSEDRPTADELRQGLTVEIVQGDQDVQSTEREPIVGEIGTIYGDEPAGPEVELKSGVVGHVQSIVHDESSTR</sequence>
<reference evidence="1 2" key="1">
    <citation type="journal article" date="2019" name="Int. J. Syst. Evol. Microbiol.">
        <title>The Global Catalogue of Microorganisms (GCM) 10K type strain sequencing project: providing services to taxonomists for standard genome sequencing and annotation.</title>
        <authorList>
            <consortium name="The Broad Institute Genomics Platform"/>
            <consortium name="The Broad Institute Genome Sequencing Center for Infectious Disease"/>
            <person name="Wu L."/>
            <person name="Ma J."/>
        </authorList>
    </citation>
    <scope>NUCLEOTIDE SEQUENCE [LARGE SCALE GENOMIC DNA]</scope>
    <source>
        <strain evidence="1 2">WLHS5</strain>
    </source>
</reference>
<accession>A0ABD5PRP5</accession>
<dbReference type="InterPro" id="IPR019240">
    <property type="entry name" value="DUF2196"/>
</dbReference>
<comment type="caution">
    <text evidence="1">The sequence shown here is derived from an EMBL/GenBank/DDBJ whole genome shotgun (WGS) entry which is preliminary data.</text>
</comment>
<dbReference type="Pfam" id="PF09962">
    <property type="entry name" value="DUF2196"/>
    <property type="match status" value="1"/>
</dbReference>
<gene>
    <name evidence="1" type="ORF">ACFO5R_14555</name>
</gene>
<dbReference type="AlphaFoldDB" id="A0ABD5PRP5"/>
<protein>
    <submittedName>
        <fullName evidence="1">DUF2196 domain-containing protein</fullName>
    </submittedName>
</protein>
<organism evidence="1 2">
    <name type="scientific">Halosolutus amylolyticus</name>
    <dbReference type="NCBI Taxonomy" id="2932267"/>
    <lineage>
        <taxon>Archaea</taxon>
        <taxon>Methanobacteriati</taxon>
        <taxon>Methanobacteriota</taxon>
        <taxon>Stenosarchaea group</taxon>
        <taxon>Halobacteria</taxon>
        <taxon>Halobacteriales</taxon>
        <taxon>Natrialbaceae</taxon>
        <taxon>Halosolutus</taxon>
    </lineage>
</organism>
<dbReference type="RefSeq" id="WP_250140170.1">
    <property type="nucleotide sequence ID" value="NZ_JALIQP010000002.1"/>
</dbReference>
<evidence type="ECO:0000313" key="1">
    <source>
        <dbReference type="EMBL" id="MFC4543148.1"/>
    </source>
</evidence>
<keyword evidence="2" id="KW-1185">Reference proteome</keyword>
<proteinExistence type="predicted"/>
<dbReference type="EMBL" id="JBHSFA010000007">
    <property type="protein sequence ID" value="MFC4543148.1"/>
    <property type="molecule type" value="Genomic_DNA"/>
</dbReference>
<evidence type="ECO:0000313" key="2">
    <source>
        <dbReference type="Proteomes" id="UP001595898"/>
    </source>
</evidence>
<dbReference type="Proteomes" id="UP001595898">
    <property type="component" value="Unassembled WGS sequence"/>
</dbReference>
<name>A0ABD5PRP5_9EURY</name>